<reference evidence="2 3" key="1">
    <citation type="submission" date="2019-03" db="EMBL/GenBank/DDBJ databases">
        <title>Paracraurococcus aquatilis NE82 genome sequence.</title>
        <authorList>
            <person name="Zhao Y."/>
            <person name="Du Z."/>
        </authorList>
    </citation>
    <scope>NUCLEOTIDE SEQUENCE [LARGE SCALE GENOMIC DNA]</scope>
    <source>
        <strain evidence="2 3">NE82</strain>
    </source>
</reference>
<dbReference type="InterPro" id="IPR036653">
    <property type="entry name" value="CinA-like_C"/>
</dbReference>
<comment type="caution">
    <text evidence="2">The sequence shown here is derived from an EMBL/GenBank/DDBJ whole genome shotgun (WGS) entry which is preliminary data.</text>
</comment>
<protein>
    <submittedName>
        <fullName evidence="2">CinA family protein</fullName>
    </submittedName>
</protein>
<dbReference type="NCBIfam" id="TIGR00199">
    <property type="entry name" value="PncC_domain"/>
    <property type="match status" value="1"/>
</dbReference>
<evidence type="ECO:0000313" key="2">
    <source>
        <dbReference type="EMBL" id="TCZ65522.1"/>
    </source>
</evidence>
<organism evidence="2 3">
    <name type="scientific">Roseicella aquatilis</name>
    <dbReference type="NCBI Taxonomy" id="2527868"/>
    <lineage>
        <taxon>Bacteria</taxon>
        <taxon>Pseudomonadati</taxon>
        <taxon>Pseudomonadota</taxon>
        <taxon>Alphaproteobacteria</taxon>
        <taxon>Acetobacterales</taxon>
        <taxon>Roseomonadaceae</taxon>
        <taxon>Roseicella</taxon>
    </lineage>
</organism>
<feature type="domain" description="CinA C-terminal" evidence="1">
    <location>
        <begin position="7"/>
        <end position="157"/>
    </location>
</feature>
<dbReference type="InterPro" id="IPR008136">
    <property type="entry name" value="CinA_C"/>
</dbReference>
<dbReference type="AlphaFoldDB" id="A0A4R4DU09"/>
<accession>A0A4R4DU09</accession>
<dbReference type="OrthoDB" id="1253990at2"/>
<evidence type="ECO:0000259" key="1">
    <source>
        <dbReference type="Pfam" id="PF02464"/>
    </source>
</evidence>
<dbReference type="SUPFAM" id="SSF142433">
    <property type="entry name" value="CinA-like"/>
    <property type="match status" value="1"/>
</dbReference>
<dbReference type="RefSeq" id="WP_132285156.1">
    <property type="nucleotide sequence ID" value="NZ_SKBM01000003.1"/>
</dbReference>
<dbReference type="Gene3D" id="3.90.950.20">
    <property type="entry name" value="CinA-like"/>
    <property type="match status" value="1"/>
</dbReference>
<keyword evidence="3" id="KW-1185">Reference proteome</keyword>
<sequence length="169" mass="17050">METLLPIAARAGALLKARGETIAVAESSAGGLVSAALLAVPGASAYFLGGTVVYTRAAREALLGLTAERLDGIRPASEPYAGLLAEGVRARLGTVWGLGETGATGPTGNRYGDPAGHACIAVAGPVGRARTLRTGSEDRIGNMRTFGEGLLALLVECLEAAPPAGRRQA</sequence>
<dbReference type="EMBL" id="SKBM01000003">
    <property type="protein sequence ID" value="TCZ65522.1"/>
    <property type="molecule type" value="Genomic_DNA"/>
</dbReference>
<gene>
    <name evidence="2" type="ORF">EXY23_04955</name>
</gene>
<dbReference type="Proteomes" id="UP000295023">
    <property type="component" value="Unassembled WGS sequence"/>
</dbReference>
<evidence type="ECO:0000313" key="3">
    <source>
        <dbReference type="Proteomes" id="UP000295023"/>
    </source>
</evidence>
<name>A0A4R4DU09_9PROT</name>
<proteinExistence type="predicted"/>
<dbReference type="Pfam" id="PF02464">
    <property type="entry name" value="CinA"/>
    <property type="match status" value="1"/>
</dbReference>